<dbReference type="STRING" id="54915.ADS79_20960"/>
<dbReference type="Pfam" id="PF01569">
    <property type="entry name" value="PAP2"/>
    <property type="match status" value="1"/>
</dbReference>
<feature type="domain" description="Phosphatidic acid phosphatase type 2/haloperoxidase" evidence="2">
    <location>
        <begin position="87"/>
        <end position="201"/>
    </location>
</feature>
<dbReference type="CDD" id="cd03392">
    <property type="entry name" value="PAP2_like_2"/>
    <property type="match status" value="1"/>
</dbReference>
<dbReference type="PANTHER" id="PTHR14969">
    <property type="entry name" value="SPHINGOSINE-1-PHOSPHATE PHOSPHOHYDROLASE"/>
    <property type="match status" value="1"/>
</dbReference>
<protein>
    <submittedName>
        <fullName evidence="3">Phosphatidylglycerophosphatase B</fullName>
    </submittedName>
    <submittedName>
        <fullName evidence="4">Phospholipid phosphatase</fullName>
    </submittedName>
</protein>
<evidence type="ECO:0000313" key="5">
    <source>
        <dbReference type="Proteomes" id="UP000036834"/>
    </source>
</evidence>
<evidence type="ECO:0000313" key="6">
    <source>
        <dbReference type="Proteomes" id="UP000319578"/>
    </source>
</evidence>
<name>A0A0K9YRD4_9BACL</name>
<keyword evidence="1" id="KW-1133">Transmembrane helix</keyword>
<sequence>MRARKKETGLIAWAFLFAIFSAVMLIMYTRNAVSGMDEAAFAFVSAIRSDGFTSFFQFLTHFGGGMILAPLGVVLVIAFYIKGHREKAVLVILTLGVCEIANEAMKLIFARTRPDVFHLIDLPTSFSFPSGHAMVGSAFYLMLAYLLSRWGREKHWSRYVVPFTLLFIILIAGSRVYLGVHFFSDIVTGFALSMFWYFAVRIGFERWEGRREAFSDPLQQSP</sequence>
<dbReference type="Gene3D" id="1.20.144.10">
    <property type="entry name" value="Phosphatidic acid phosphatase type 2/haloperoxidase"/>
    <property type="match status" value="2"/>
</dbReference>
<keyword evidence="1" id="KW-0472">Membrane</keyword>
<dbReference type="SUPFAM" id="SSF48317">
    <property type="entry name" value="Acid phosphatase/Vanadium-dependent haloperoxidase"/>
    <property type="match status" value="1"/>
</dbReference>
<gene>
    <name evidence="3" type="primary">pgpB</name>
    <name evidence="4" type="ORF">ADS79_20960</name>
    <name evidence="3" type="ORF">BRE01_01470</name>
</gene>
<feature type="transmembrane region" description="Helical" evidence="1">
    <location>
        <begin position="9"/>
        <end position="28"/>
    </location>
</feature>
<reference evidence="3 6" key="3">
    <citation type="submission" date="2019-06" db="EMBL/GenBank/DDBJ databases">
        <title>Whole genome shotgun sequence of Brevibacillus reuszeri NBRC 15719.</title>
        <authorList>
            <person name="Hosoyama A."/>
            <person name="Uohara A."/>
            <person name="Ohji S."/>
            <person name="Ichikawa N."/>
        </authorList>
    </citation>
    <scope>NUCLEOTIDE SEQUENCE [LARGE SCALE GENOMIC DNA]</scope>
    <source>
        <strain evidence="3 6">NBRC 15719</strain>
    </source>
</reference>
<dbReference type="OrthoDB" id="9789113at2"/>
<dbReference type="RefSeq" id="WP_049740317.1">
    <property type="nucleotide sequence ID" value="NZ_BJON01000002.1"/>
</dbReference>
<proteinExistence type="predicted"/>
<feature type="transmembrane region" description="Helical" evidence="1">
    <location>
        <begin position="88"/>
        <end position="109"/>
    </location>
</feature>
<organism evidence="4 5">
    <name type="scientific">Brevibacillus reuszeri</name>
    <dbReference type="NCBI Taxonomy" id="54915"/>
    <lineage>
        <taxon>Bacteria</taxon>
        <taxon>Bacillati</taxon>
        <taxon>Bacillota</taxon>
        <taxon>Bacilli</taxon>
        <taxon>Bacillales</taxon>
        <taxon>Paenibacillaceae</taxon>
        <taxon>Brevibacillus</taxon>
    </lineage>
</organism>
<evidence type="ECO:0000256" key="1">
    <source>
        <dbReference type="SAM" id="Phobius"/>
    </source>
</evidence>
<feature type="transmembrane region" description="Helical" evidence="1">
    <location>
        <begin position="159"/>
        <end position="180"/>
    </location>
</feature>
<dbReference type="Proteomes" id="UP000319578">
    <property type="component" value="Unassembled WGS sequence"/>
</dbReference>
<dbReference type="EMBL" id="BJON01000002">
    <property type="protein sequence ID" value="GED66445.1"/>
    <property type="molecule type" value="Genomic_DNA"/>
</dbReference>
<dbReference type="PANTHER" id="PTHR14969:SF13">
    <property type="entry name" value="AT30094P"/>
    <property type="match status" value="1"/>
</dbReference>
<dbReference type="InterPro" id="IPR000326">
    <property type="entry name" value="PAP2/HPO"/>
</dbReference>
<keyword evidence="6" id="KW-1185">Reference proteome</keyword>
<reference evidence="5" key="1">
    <citation type="submission" date="2015-07" db="EMBL/GenBank/DDBJ databases">
        <title>Genome sequencing project for genomic taxonomy and phylogenomics of Bacillus-like bacteria.</title>
        <authorList>
            <person name="Liu B."/>
            <person name="Wang J."/>
            <person name="Zhu Y."/>
            <person name="Liu G."/>
            <person name="Chen Q."/>
            <person name="Chen Z."/>
            <person name="Lan J."/>
            <person name="Che J."/>
            <person name="Ge C."/>
            <person name="Shi H."/>
            <person name="Pan Z."/>
            <person name="Liu X."/>
        </authorList>
    </citation>
    <scope>NUCLEOTIDE SEQUENCE [LARGE SCALE GENOMIC DNA]</scope>
    <source>
        <strain evidence="5">DSM 9887</strain>
    </source>
</reference>
<reference evidence="4" key="2">
    <citation type="submission" date="2015-07" db="EMBL/GenBank/DDBJ databases">
        <title>MeaNS - Measles Nucleotide Surveillance Program.</title>
        <authorList>
            <person name="Tran T."/>
            <person name="Druce J."/>
        </authorList>
    </citation>
    <scope>NUCLEOTIDE SEQUENCE</scope>
    <source>
        <strain evidence="4">DSM 9887</strain>
    </source>
</reference>
<evidence type="ECO:0000313" key="4">
    <source>
        <dbReference type="EMBL" id="KNB71283.1"/>
    </source>
</evidence>
<dbReference type="AlphaFoldDB" id="A0A0K9YRD4"/>
<keyword evidence="1" id="KW-0812">Transmembrane</keyword>
<dbReference type="Proteomes" id="UP000036834">
    <property type="component" value="Unassembled WGS sequence"/>
</dbReference>
<comment type="caution">
    <text evidence="4">The sequence shown here is derived from an EMBL/GenBank/DDBJ whole genome shotgun (WGS) entry which is preliminary data.</text>
</comment>
<feature type="transmembrane region" description="Helical" evidence="1">
    <location>
        <begin position="129"/>
        <end position="147"/>
    </location>
</feature>
<evidence type="ECO:0000259" key="2">
    <source>
        <dbReference type="SMART" id="SM00014"/>
    </source>
</evidence>
<evidence type="ECO:0000313" key="3">
    <source>
        <dbReference type="EMBL" id="GED66445.1"/>
    </source>
</evidence>
<feature type="transmembrane region" description="Helical" evidence="1">
    <location>
        <begin position="186"/>
        <end position="204"/>
    </location>
</feature>
<feature type="transmembrane region" description="Helical" evidence="1">
    <location>
        <begin position="58"/>
        <end position="81"/>
    </location>
</feature>
<accession>A0A0K9YRD4</accession>
<dbReference type="SMART" id="SM00014">
    <property type="entry name" value="acidPPc"/>
    <property type="match status" value="1"/>
</dbReference>
<dbReference type="PATRIC" id="fig|54915.3.peg.3317"/>
<dbReference type="InterPro" id="IPR036938">
    <property type="entry name" value="PAP2/HPO_sf"/>
</dbReference>
<dbReference type="EMBL" id="LGIQ01000009">
    <property type="protein sequence ID" value="KNB71283.1"/>
    <property type="molecule type" value="Genomic_DNA"/>
</dbReference>